<dbReference type="InterPro" id="IPR015939">
    <property type="entry name" value="Fum_Rdtase/Succ_DH_flav-like_C"/>
</dbReference>
<feature type="domain" description="Fumarate reductase/succinate dehydrogenase flavoprotein-like C-terminal" evidence="1">
    <location>
        <begin position="121"/>
        <end position="192"/>
    </location>
</feature>
<dbReference type="EMBL" id="ACRG01000004">
    <property type="protein sequence ID" value="EFV81183.1"/>
    <property type="molecule type" value="Genomic_DNA"/>
</dbReference>
<evidence type="ECO:0000313" key="3">
    <source>
        <dbReference type="Proteomes" id="UP000003612"/>
    </source>
</evidence>
<comment type="caution">
    <text evidence="2">The sequence shown here is derived from an EMBL/GenBank/DDBJ whole genome shotgun (WGS) entry which is preliminary data.</text>
</comment>
<accession>A0ABN0CD02</accession>
<evidence type="ECO:0000259" key="1">
    <source>
        <dbReference type="Pfam" id="PF02910"/>
    </source>
</evidence>
<dbReference type="Pfam" id="PF02910">
    <property type="entry name" value="Succ_DH_flav_C"/>
    <property type="match status" value="1"/>
</dbReference>
<organism evidence="2 3">
    <name type="scientific">Neisseria mucosa C102</name>
    <dbReference type="NCBI Taxonomy" id="435832"/>
    <lineage>
        <taxon>Bacteria</taxon>
        <taxon>Pseudomonadati</taxon>
        <taxon>Pseudomonadota</taxon>
        <taxon>Betaproteobacteria</taxon>
        <taxon>Neisseriales</taxon>
        <taxon>Neisseriaceae</taxon>
        <taxon>Neisseria</taxon>
    </lineage>
</organism>
<dbReference type="Proteomes" id="UP000003612">
    <property type="component" value="Unassembled WGS sequence"/>
</dbReference>
<reference evidence="2 3" key="1">
    <citation type="submission" date="2010-12" db="EMBL/GenBank/DDBJ databases">
        <title>The Genome Sequence of Neisseria mucosa strain C102.</title>
        <authorList>
            <consortium name="The Broad Institute Genome Sequencing Platform"/>
            <person name="Earl A."/>
            <person name="Ward D."/>
            <person name="Feldgarden M."/>
            <person name="Gevers D."/>
            <person name="Sibley C.D."/>
            <person name="Field T.R."/>
            <person name="Grinwis M."/>
            <person name="Eshaghurshan C.S."/>
            <person name="Surette M."/>
            <person name="Young S.K."/>
            <person name="Zeng Q."/>
            <person name="Gargeya S."/>
            <person name="Fitzgerald M."/>
            <person name="Haas B."/>
            <person name="Abouelleil A."/>
            <person name="Alvarado L."/>
            <person name="Arachchi H.M."/>
            <person name="Berlin A."/>
            <person name="Brown A."/>
            <person name="Chapman S.B."/>
            <person name="Chen Z."/>
            <person name="Dunbar C."/>
            <person name="Freedman E."/>
            <person name="Gearin G."/>
            <person name="Gellesch M."/>
            <person name="Goldberg J."/>
            <person name="Griggs A."/>
            <person name="Gujja S."/>
            <person name="Heilman E."/>
            <person name="Heiman D."/>
            <person name="Howarth C."/>
            <person name="Larson L."/>
            <person name="Lui A."/>
            <person name="MacDonald P.J.P."/>
            <person name="Mehta T."/>
            <person name="Montmayeur A."/>
            <person name="Murphy C."/>
            <person name="Neiman D."/>
            <person name="Pearson M."/>
            <person name="Priest M."/>
            <person name="Roberts A."/>
            <person name="Saif S."/>
            <person name="Shea T."/>
            <person name="Shenoy N."/>
            <person name="Sisk P."/>
            <person name="Stolte C."/>
            <person name="Sykes S."/>
            <person name="White J."/>
            <person name="Yandava C."/>
            <person name="Nusbaum C."/>
            <person name="Birren B."/>
        </authorList>
    </citation>
    <scope>NUCLEOTIDE SEQUENCE [LARGE SCALE GENOMIC DNA]</scope>
    <source>
        <strain evidence="2 3">C102</strain>
    </source>
</reference>
<proteinExistence type="predicted"/>
<dbReference type="Gene3D" id="1.20.58.100">
    <property type="entry name" value="Fumarate reductase/succinate dehydrogenase flavoprotein-like, C-terminal domain"/>
    <property type="match status" value="1"/>
</dbReference>
<name>A0ABN0CD02_NEIMU</name>
<keyword evidence="3" id="KW-1185">Reference proteome</keyword>
<gene>
    <name evidence="2" type="ORF">HMPREF0604_00638</name>
</gene>
<dbReference type="InterPro" id="IPR037099">
    <property type="entry name" value="Fum_R/Succ_DH_flav-like_C_sf"/>
</dbReference>
<protein>
    <submittedName>
        <fullName evidence="2">L-aspartate oxidase</fullName>
    </submittedName>
</protein>
<sequence length="193" mass="22241">MHYRSLNAVLEQYSSSLPHHPSSPNSLALHIDRQTQGYLKLHTPDGISLTYQDEPVFWSFFSHDLYDAYLIRSYAESWQAYQPVADGQAFQAVPSQRLSERPYSEAGIFSDDLQNTFSRPALQAFNQHHLGILRNDTDLRRAIAQLRLWKQNQAEPHTVSEYENRNLLECSLTVAQAAYRRRQTIGAHFNSDC</sequence>
<evidence type="ECO:0000313" key="2">
    <source>
        <dbReference type="EMBL" id="EFV81183.1"/>
    </source>
</evidence>
<dbReference type="SUPFAM" id="SSF46977">
    <property type="entry name" value="Succinate dehydrogenase/fumarate reductase flavoprotein C-terminal domain"/>
    <property type="match status" value="1"/>
</dbReference>